<dbReference type="Pfam" id="PF07707">
    <property type="entry name" value="BACK"/>
    <property type="match status" value="1"/>
</dbReference>
<dbReference type="SMART" id="SM00875">
    <property type="entry name" value="BACK"/>
    <property type="match status" value="1"/>
</dbReference>
<keyword evidence="9" id="KW-1185">Reference proteome</keyword>
<proteinExistence type="predicted"/>
<evidence type="ECO:0000256" key="2">
    <source>
        <dbReference type="ARBA" id="ARBA00013699"/>
    </source>
</evidence>
<dbReference type="PROSITE" id="PS50097">
    <property type="entry name" value="BTB"/>
    <property type="match status" value="1"/>
</dbReference>
<dbReference type="RefSeq" id="XP_030377295.1">
    <property type="nucleotide sequence ID" value="XM_030521435.1"/>
</dbReference>
<keyword evidence="6" id="KW-0009">Actin-binding</keyword>
<dbReference type="Pfam" id="PF01344">
    <property type="entry name" value="Kelch_1"/>
    <property type="match status" value="1"/>
</dbReference>
<dbReference type="InterPro" id="IPR006652">
    <property type="entry name" value="Kelch_1"/>
</dbReference>
<evidence type="ECO:0000313" key="9">
    <source>
        <dbReference type="Proteomes" id="UP000504634"/>
    </source>
</evidence>
<organism evidence="9 11">
    <name type="scientific">Drosophila lebanonensis</name>
    <name type="common">Fruit fly</name>
    <name type="synonym">Scaptodrosophila lebanonensis</name>
    <dbReference type="NCBI Taxonomy" id="7225"/>
    <lineage>
        <taxon>Eukaryota</taxon>
        <taxon>Metazoa</taxon>
        <taxon>Ecdysozoa</taxon>
        <taxon>Arthropoda</taxon>
        <taxon>Hexapoda</taxon>
        <taxon>Insecta</taxon>
        <taxon>Pterygota</taxon>
        <taxon>Neoptera</taxon>
        <taxon>Endopterygota</taxon>
        <taxon>Diptera</taxon>
        <taxon>Brachycera</taxon>
        <taxon>Muscomorpha</taxon>
        <taxon>Ephydroidea</taxon>
        <taxon>Drosophilidae</taxon>
        <taxon>Scaptodrosophila</taxon>
    </lineage>
</organism>
<dbReference type="FunFam" id="1.25.40.420:FF:000001">
    <property type="entry name" value="Kelch-like family member 12"/>
    <property type="match status" value="1"/>
</dbReference>
<dbReference type="SMART" id="SM00612">
    <property type="entry name" value="Kelch"/>
    <property type="match status" value="6"/>
</dbReference>
<dbReference type="SUPFAM" id="SSF54695">
    <property type="entry name" value="POZ domain"/>
    <property type="match status" value="1"/>
</dbReference>
<dbReference type="UniPathway" id="UPA00143"/>
<dbReference type="GeneID" id="115626160"/>
<dbReference type="AlphaFoldDB" id="A0A6J2TP56"/>
<dbReference type="SMART" id="SM00225">
    <property type="entry name" value="BTB"/>
    <property type="match status" value="1"/>
</dbReference>
<evidence type="ECO:0000256" key="7">
    <source>
        <dbReference type="ARBA" id="ARBA00043912"/>
    </source>
</evidence>
<evidence type="ECO:0000256" key="1">
    <source>
        <dbReference type="ARBA" id="ARBA00004906"/>
    </source>
</evidence>
<dbReference type="InterPro" id="IPR015915">
    <property type="entry name" value="Kelch-typ_b-propeller"/>
</dbReference>
<dbReference type="GO" id="GO:0016567">
    <property type="term" value="P:protein ubiquitination"/>
    <property type="evidence" value="ECO:0007669"/>
    <property type="project" value="UniProtKB-UniPathway"/>
</dbReference>
<gene>
    <name evidence="10 11" type="primary">LOC115626160</name>
</gene>
<dbReference type="Pfam" id="PF00651">
    <property type="entry name" value="BTB"/>
    <property type="match status" value="1"/>
</dbReference>
<dbReference type="Proteomes" id="UP000504634">
    <property type="component" value="Unplaced"/>
</dbReference>
<keyword evidence="4" id="KW-0677">Repeat</keyword>
<dbReference type="PANTHER" id="PTHR24412">
    <property type="entry name" value="KELCH PROTEIN"/>
    <property type="match status" value="1"/>
</dbReference>
<dbReference type="InterPro" id="IPR017096">
    <property type="entry name" value="BTB-kelch_protein"/>
</dbReference>
<dbReference type="GO" id="GO:0003779">
    <property type="term" value="F:actin binding"/>
    <property type="evidence" value="ECO:0007669"/>
    <property type="project" value="UniProtKB-KW"/>
</dbReference>
<dbReference type="OrthoDB" id="1022638at2759"/>
<feature type="domain" description="BTB" evidence="8">
    <location>
        <begin position="80"/>
        <end position="149"/>
    </location>
</feature>
<accession>A0A6J2TP56</accession>
<evidence type="ECO:0000256" key="6">
    <source>
        <dbReference type="ARBA" id="ARBA00023203"/>
    </source>
</evidence>
<dbReference type="InterPro" id="IPR000210">
    <property type="entry name" value="BTB/POZ_dom"/>
</dbReference>
<comment type="pathway">
    <text evidence="1">Protein modification; protein ubiquitination.</text>
</comment>
<sequence length="623" mass="69336">MPPLKSYSIHHHEFNANCHNGNPNTTDSSDYFNQTTATTAAVSSSTNNTQRTNKPSYSNAQYPFKMLANLNQLREQSRFCDVEIIAGEATFNAHRAVLSAASAYFEAMFRPELGLNEVKQKSVVLHTIDGEILHILLDFIYTGRCEITQSNVQELLAAADMLQLNEVVDGCCEFLCRELHATNALGILRFAEAHNCENLAKSAINYVHANFPAITLEDEFLETPQALLAQLLNSEMLRVDSESQVFQAALRWIKHDVTQRRCYVFDILSHVRMALVPVKVIDKALKDCRDMSVKIALRSICRDIASKRGQLVPLRVCPRQLAKKNIYIIGGSRRDTPRTWNSADCIFETVAKFDIFRREWTETAPMEVGRILPGVAALNGKIYVVGGERGSQILANGEVYDPQDDNWQPIAPMIVPRCEFGLCTMGGNLFAVGGWIGDDIGGSMECYDPEQDLWKLIGSMPQPRFSMGVVSFEGLIYIVGGCTTTTRHLPDLISYNPVTKEWIQLARMQTPRCQMGVAVLDRYLYVVGGNSVTQDILNSVERYSFDEDKWVTVCSLNVPRAIPAVAAADGLLYVAGGDQPCEVNFYRAQITISAVECYDPLSDTWKNCPDLPVSRSEAGAVVV</sequence>
<name>A0A6J2TP56_DROLE</name>
<evidence type="ECO:0000259" key="8">
    <source>
        <dbReference type="PROSITE" id="PS50097"/>
    </source>
</evidence>
<comment type="function">
    <text evidence="7">Probable substrate-specific adapter of an E3 ubiquitin-protein ligase complex which mediates the ubiquitination and subsequent proteasomal degradation of target proteins. May have a role in synapse differentiation and growth.</text>
</comment>
<reference evidence="10 11" key="1">
    <citation type="submission" date="2025-04" db="UniProtKB">
        <authorList>
            <consortium name="RefSeq"/>
        </authorList>
    </citation>
    <scope>IDENTIFICATION</scope>
    <source>
        <strain evidence="10 11">11010-0011.00</strain>
        <tissue evidence="10 11">Whole body</tissue>
    </source>
</reference>
<dbReference type="PIRSF" id="PIRSF037037">
    <property type="entry name" value="Kelch-like_protein_gigaxonin"/>
    <property type="match status" value="1"/>
</dbReference>
<dbReference type="SUPFAM" id="SSF50965">
    <property type="entry name" value="Galactose oxidase, central domain"/>
    <property type="match status" value="1"/>
</dbReference>
<dbReference type="InterPro" id="IPR011043">
    <property type="entry name" value="Gal_Oxase/kelch_b-propeller"/>
</dbReference>
<dbReference type="Pfam" id="PF24681">
    <property type="entry name" value="Kelch_KLHDC2_KLHL20_DRC7"/>
    <property type="match status" value="1"/>
</dbReference>
<dbReference type="InterPro" id="IPR011705">
    <property type="entry name" value="BACK"/>
</dbReference>
<keyword evidence="5" id="KW-0833">Ubl conjugation pathway</keyword>
<evidence type="ECO:0000256" key="4">
    <source>
        <dbReference type="ARBA" id="ARBA00022737"/>
    </source>
</evidence>
<protein>
    <recommendedName>
        <fullName evidence="2">Kelch-like protein diablo</fullName>
    </recommendedName>
</protein>
<dbReference type="PANTHER" id="PTHR24412:SF35">
    <property type="entry name" value="ACTIN-BINDING PROTEIN IPP"/>
    <property type="match status" value="1"/>
</dbReference>
<evidence type="ECO:0000256" key="5">
    <source>
        <dbReference type="ARBA" id="ARBA00022786"/>
    </source>
</evidence>
<evidence type="ECO:0000313" key="10">
    <source>
        <dbReference type="RefSeq" id="XP_030377294.1"/>
    </source>
</evidence>
<dbReference type="Gene3D" id="3.30.710.10">
    <property type="entry name" value="Potassium Channel Kv1.1, Chain A"/>
    <property type="match status" value="1"/>
</dbReference>
<evidence type="ECO:0000256" key="3">
    <source>
        <dbReference type="ARBA" id="ARBA00022441"/>
    </source>
</evidence>
<dbReference type="Gene3D" id="2.120.10.80">
    <property type="entry name" value="Kelch-type beta propeller"/>
    <property type="match status" value="2"/>
</dbReference>
<evidence type="ECO:0000313" key="11">
    <source>
        <dbReference type="RefSeq" id="XP_030377295.1"/>
    </source>
</evidence>
<dbReference type="Gene3D" id="1.25.40.420">
    <property type="match status" value="1"/>
</dbReference>
<dbReference type="RefSeq" id="XP_030377294.1">
    <property type="nucleotide sequence ID" value="XM_030521434.1"/>
</dbReference>
<dbReference type="InterPro" id="IPR011333">
    <property type="entry name" value="SKP1/BTB/POZ_sf"/>
</dbReference>
<keyword evidence="3" id="KW-0880">Kelch repeat</keyword>